<evidence type="ECO:0000313" key="3">
    <source>
        <dbReference type="Proteomes" id="UP001229955"/>
    </source>
</evidence>
<name>A0AA49JTH2_9BACT</name>
<organism evidence="1">
    <name type="scientific">Pseudogemmatithrix spongiicola</name>
    <dbReference type="NCBI Taxonomy" id="3062599"/>
    <lineage>
        <taxon>Bacteria</taxon>
        <taxon>Pseudomonadati</taxon>
        <taxon>Gemmatimonadota</taxon>
        <taxon>Gemmatimonadia</taxon>
        <taxon>Gemmatimonadales</taxon>
        <taxon>Gemmatimonadaceae</taxon>
        <taxon>Pseudogemmatithrix</taxon>
    </lineage>
</organism>
<sequence length="170" mass="17527">MACSSFQLAVDAPSPADKVQLSVPGGFVTLRGQPHSDRSQAVTCHGSSVVGRFVGQRGDTILLRDAYLVTPAGESPSLCRFRISGAVYGADGATPALATRQFSPLRTMLVVAVVGVVAVTIANAEWEYAPSSGSGSGCTGVLCQRLAPAALSPTSRASRPPTSVRAAPWR</sequence>
<dbReference type="EMBL" id="CP130613">
    <property type="protein sequence ID" value="WKW14556.1"/>
    <property type="molecule type" value="Genomic_DNA"/>
</dbReference>
<gene>
    <name evidence="1" type="ORF">Strain138_000903</name>
    <name evidence="2" type="ORF">Strain318_000903</name>
</gene>
<dbReference type="RefSeq" id="WP_367887344.1">
    <property type="nucleotide sequence ID" value="NZ_CP130612.1"/>
</dbReference>
<proteinExistence type="predicted"/>
<accession>A0AA49JTH2</accession>
<reference evidence="1" key="1">
    <citation type="submission" date="2023-07" db="EMBL/GenBank/DDBJ databases">
        <authorList>
            <person name="Haufschild T."/>
            <person name="Kallscheuer N."/>
            <person name="Hammer J."/>
            <person name="Kohn T."/>
            <person name="Kabuu M."/>
            <person name="Jogler M."/>
            <person name="Wohfarth N."/>
            <person name="Heuer A."/>
            <person name="Rohde M."/>
            <person name="van Teeseling M.C.F."/>
            <person name="Jogler C."/>
        </authorList>
    </citation>
    <scope>NUCLEOTIDE SEQUENCE</scope>
    <source>
        <strain evidence="1">Strain 138</strain>
        <strain evidence="2">Strain 318</strain>
    </source>
</reference>
<dbReference type="KEGG" id="pspc:Strain318_000903"/>
<dbReference type="AlphaFoldDB" id="A0AA49JTH2"/>
<dbReference type="Proteomes" id="UP001229955">
    <property type="component" value="Chromosome"/>
</dbReference>
<evidence type="ECO:0000313" key="1">
    <source>
        <dbReference type="EMBL" id="WKW11646.1"/>
    </source>
</evidence>
<accession>A0AA49JZ09</accession>
<keyword evidence="3" id="KW-1185">Reference proteome</keyword>
<evidence type="ECO:0000313" key="2">
    <source>
        <dbReference type="EMBL" id="WKW14556.1"/>
    </source>
</evidence>
<protein>
    <submittedName>
        <fullName evidence="1">Uncharacterized protein</fullName>
    </submittedName>
</protein>
<dbReference type="EMBL" id="CP130612">
    <property type="protein sequence ID" value="WKW11646.1"/>
    <property type="molecule type" value="Genomic_DNA"/>
</dbReference>